<evidence type="ECO:0000256" key="2">
    <source>
        <dbReference type="ARBA" id="ARBA00022552"/>
    </source>
</evidence>
<dbReference type="HAMAP" id="MF_01007">
    <property type="entry name" value="16SrRNA_methyltr_H"/>
    <property type="match status" value="1"/>
</dbReference>
<evidence type="ECO:0000313" key="7">
    <source>
        <dbReference type="EMBL" id="MBC5662888.1"/>
    </source>
</evidence>
<keyword evidence="6" id="KW-0963">Cytoplasm</keyword>
<sequence>MEFKHTSVLLDETIENLNIRPDGVYMDGTLGGAGHSKEIAKRLGPDGHLIGIDQDGEAIITAKERLADYGDRITVVRDNYQNFKSILDELNILQVDGILLDLGVSSYQLDNADRGFTYRVDAPLDMRMDDRQTKTAKDIVNGYTEQELFHILKEYGEERFAKSIAYHIVKYREKKEIETTEELNDIIRGSIPAKVRNAQGHPSKQTFQAIRIELNHELEVLTNSIDGMIDCLKPGGRLCIITFHSLEDRIVKNAFRKNENPCICPPNFPVCTCGRKSKGKVITRKPILPTEEEMKANSRSKSAKLRVFEKGMNI</sequence>
<name>A0A8I0DS91_9FIRM</name>
<dbReference type="PANTHER" id="PTHR11265">
    <property type="entry name" value="S-ADENOSYL-METHYLTRANSFERASE MRAW"/>
    <property type="match status" value="1"/>
</dbReference>
<comment type="catalytic activity">
    <reaction evidence="6">
        <text>cytidine(1402) in 16S rRNA + S-adenosyl-L-methionine = N(4)-methylcytidine(1402) in 16S rRNA + S-adenosyl-L-homocysteine + H(+)</text>
        <dbReference type="Rhea" id="RHEA:42928"/>
        <dbReference type="Rhea" id="RHEA-COMP:10286"/>
        <dbReference type="Rhea" id="RHEA-COMP:10287"/>
        <dbReference type="ChEBI" id="CHEBI:15378"/>
        <dbReference type="ChEBI" id="CHEBI:57856"/>
        <dbReference type="ChEBI" id="CHEBI:59789"/>
        <dbReference type="ChEBI" id="CHEBI:74506"/>
        <dbReference type="ChEBI" id="CHEBI:82748"/>
        <dbReference type="EC" id="2.1.1.199"/>
    </reaction>
</comment>
<feature type="binding site" evidence="6">
    <location>
        <position position="53"/>
    </location>
    <ligand>
        <name>S-adenosyl-L-methionine</name>
        <dbReference type="ChEBI" id="CHEBI:59789"/>
    </ligand>
</feature>
<dbReference type="AlphaFoldDB" id="A0A8I0DS91"/>
<dbReference type="PIRSF" id="PIRSF004486">
    <property type="entry name" value="MraW"/>
    <property type="match status" value="1"/>
</dbReference>
<dbReference type="Pfam" id="PF01795">
    <property type="entry name" value="Methyltransf_5"/>
    <property type="match status" value="1"/>
</dbReference>
<dbReference type="SUPFAM" id="SSF81799">
    <property type="entry name" value="Putative methyltransferase TM0872, insert domain"/>
    <property type="match status" value="1"/>
</dbReference>
<dbReference type="Gene3D" id="3.40.50.150">
    <property type="entry name" value="Vaccinia Virus protein VP39"/>
    <property type="match status" value="1"/>
</dbReference>
<feature type="binding site" evidence="6">
    <location>
        <begin position="33"/>
        <end position="35"/>
    </location>
    <ligand>
        <name>S-adenosyl-L-methionine</name>
        <dbReference type="ChEBI" id="CHEBI:59789"/>
    </ligand>
</feature>
<dbReference type="EMBL" id="JACOOX010000004">
    <property type="protein sequence ID" value="MBC5662888.1"/>
    <property type="molecule type" value="Genomic_DNA"/>
</dbReference>
<dbReference type="InterPro" id="IPR029063">
    <property type="entry name" value="SAM-dependent_MTases_sf"/>
</dbReference>
<dbReference type="GO" id="GO:0071424">
    <property type="term" value="F:rRNA (cytosine-N4-)-methyltransferase activity"/>
    <property type="evidence" value="ECO:0007669"/>
    <property type="project" value="UniProtKB-UniRule"/>
</dbReference>
<dbReference type="NCBIfam" id="TIGR00006">
    <property type="entry name" value="16S rRNA (cytosine(1402)-N(4))-methyltransferase RsmH"/>
    <property type="match status" value="1"/>
</dbReference>
<reference evidence="7 8" key="1">
    <citation type="submission" date="2020-08" db="EMBL/GenBank/DDBJ databases">
        <title>Genome public.</title>
        <authorList>
            <person name="Liu C."/>
            <person name="Sun Q."/>
        </authorList>
    </citation>
    <scope>NUCLEOTIDE SEQUENCE [LARGE SCALE GENOMIC DNA]</scope>
    <source>
        <strain evidence="7 8">NSJ-10</strain>
    </source>
</reference>
<dbReference type="RefSeq" id="WP_186847658.1">
    <property type="nucleotide sequence ID" value="NZ_JACOOX010000004.1"/>
</dbReference>
<dbReference type="InterPro" id="IPR002903">
    <property type="entry name" value="RsmH"/>
</dbReference>
<dbReference type="GO" id="GO:0070475">
    <property type="term" value="P:rRNA base methylation"/>
    <property type="evidence" value="ECO:0007669"/>
    <property type="project" value="UniProtKB-UniRule"/>
</dbReference>
<protein>
    <recommendedName>
        <fullName evidence="6">Ribosomal RNA small subunit methyltransferase H</fullName>
        <ecNumber evidence="6">2.1.1.199</ecNumber>
    </recommendedName>
    <alternativeName>
        <fullName evidence="6">16S rRNA m(4)C1402 methyltransferase</fullName>
    </alternativeName>
    <alternativeName>
        <fullName evidence="6">rRNA (cytosine-N(4)-)-methyltransferase RsmH</fullName>
    </alternativeName>
</protein>
<comment type="caution">
    <text evidence="7">The sequence shown here is derived from an EMBL/GenBank/DDBJ whole genome shotgun (WGS) entry which is preliminary data.</text>
</comment>
<evidence type="ECO:0000256" key="3">
    <source>
        <dbReference type="ARBA" id="ARBA00022603"/>
    </source>
</evidence>
<dbReference type="Gene3D" id="1.10.150.170">
    <property type="entry name" value="Putative methyltransferase TM0872, insert domain"/>
    <property type="match status" value="1"/>
</dbReference>
<keyword evidence="2 6" id="KW-0698">rRNA processing</keyword>
<comment type="subcellular location">
    <subcellularLocation>
        <location evidence="6">Cytoplasm</location>
    </subcellularLocation>
</comment>
<comment type="similarity">
    <text evidence="1 6">Belongs to the methyltransferase superfamily. RsmH family.</text>
</comment>
<comment type="function">
    <text evidence="6">Specifically methylates the N4 position of cytidine in position 1402 (C1402) of 16S rRNA.</text>
</comment>
<keyword evidence="4 6" id="KW-0808">Transferase</keyword>
<dbReference type="InterPro" id="IPR023397">
    <property type="entry name" value="SAM-dep_MeTrfase_MraW_recog"/>
</dbReference>
<dbReference type="SUPFAM" id="SSF53335">
    <property type="entry name" value="S-adenosyl-L-methionine-dependent methyltransferases"/>
    <property type="match status" value="1"/>
</dbReference>
<feature type="binding site" evidence="6">
    <location>
        <position position="101"/>
    </location>
    <ligand>
        <name>S-adenosyl-L-methionine</name>
        <dbReference type="ChEBI" id="CHEBI:59789"/>
    </ligand>
</feature>
<dbReference type="Proteomes" id="UP000615234">
    <property type="component" value="Unassembled WGS sequence"/>
</dbReference>
<evidence type="ECO:0000256" key="4">
    <source>
        <dbReference type="ARBA" id="ARBA00022679"/>
    </source>
</evidence>
<dbReference type="PANTHER" id="PTHR11265:SF0">
    <property type="entry name" value="12S RRNA N4-METHYLCYTIDINE METHYLTRANSFERASE"/>
    <property type="match status" value="1"/>
</dbReference>
<proteinExistence type="inferred from homology"/>
<feature type="binding site" evidence="6">
    <location>
        <position position="80"/>
    </location>
    <ligand>
        <name>S-adenosyl-L-methionine</name>
        <dbReference type="ChEBI" id="CHEBI:59789"/>
    </ligand>
</feature>
<evidence type="ECO:0000256" key="6">
    <source>
        <dbReference type="HAMAP-Rule" id="MF_01007"/>
    </source>
</evidence>
<dbReference type="GO" id="GO:0005737">
    <property type="term" value="C:cytoplasm"/>
    <property type="evidence" value="ECO:0007669"/>
    <property type="project" value="UniProtKB-SubCell"/>
</dbReference>
<dbReference type="EC" id="2.1.1.199" evidence="6"/>
<keyword evidence="8" id="KW-1185">Reference proteome</keyword>
<keyword evidence="5 6" id="KW-0949">S-adenosyl-L-methionine</keyword>
<accession>A0A8I0DS91</accession>
<gene>
    <name evidence="6 7" type="primary">rsmH</name>
    <name evidence="7" type="ORF">H8S09_08280</name>
</gene>
<evidence type="ECO:0000313" key="8">
    <source>
        <dbReference type="Proteomes" id="UP000615234"/>
    </source>
</evidence>
<organism evidence="7 8">
    <name type="scientific">Coprococcus hominis</name>
    <name type="common">ex Liu et al. 2022</name>
    <dbReference type="NCBI Taxonomy" id="2763039"/>
    <lineage>
        <taxon>Bacteria</taxon>
        <taxon>Bacillati</taxon>
        <taxon>Bacillota</taxon>
        <taxon>Clostridia</taxon>
        <taxon>Lachnospirales</taxon>
        <taxon>Lachnospiraceae</taxon>
        <taxon>Coprococcus</taxon>
    </lineage>
</organism>
<feature type="binding site" evidence="6">
    <location>
        <position position="108"/>
    </location>
    <ligand>
        <name>S-adenosyl-L-methionine</name>
        <dbReference type="ChEBI" id="CHEBI:59789"/>
    </ligand>
</feature>
<keyword evidence="3 6" id="KW-0489">Methyltransferase</keyword>
<evidence type="ECO:0000256" key="1">
    <source>
        <dbReference type="ARBA" id="ARBA00010396"/>
    </source>
</evidence>
<evidence type="ECO:0000256" key="5">
    <source>
        <dbReference type="ARBA" id="ARBA00022691"/>
    </source>
</evidence>